<feature type="region of interest" description="Disordered" evidence="1">
    <location>
        <begin position="1"/>
        <end position="41"/>
    </location>
</feature>
<accession>A0AAV5VV49</accession>
<comment type="caution">
    <text evidence="2">The sequence shown here is derived from an EMBL/GenBank/DDBJ whole genome shotgun (WGS) entry which is preliminary data.</text>
</comment>
<dbReference type="Proteomes" id="UP001432322">
    <property type="component" value="Unassembled WGS sequence"/>
</dbReference>
<gene>
    <name evidence="2" type="ORF">PFISCL1PPCAC_14839</name>
</gene>
<feature type="non-terminal residue" evidence="2">
    <location>
        <position position="1"/>
    </location>
</feature>
<feature type="compositionally biased region" description="Gly residues" evidence="1">
    <location>
        <begin position="15"/>
        <end position="24"/>
    </location>
</feature>
<feature type="region of interest" description="Disordered" evidence="1">
    <location>
        <begin position="237"/>
        <end position="313"/>
    </location>
</feature>
<keyword evidence="3" id="KW-1185">Reference proteome</keyword>
<feature type="compositionally biased region" description="Polar residues" evidence="1">
    <location>
        <begin position="28"/>
        <end position="40"/>
    </location>
</feature>
<evidence type="ECO:0000256" key="1">
    <source>
        <dbReference type="SAM" id="MobiDB-lite"/>
    </source>
</evidence>
<name>A0AAV5VV49_9BILA</name>
<dbReference type="AlphaFoldDB" id="A0AAV5VV49"/>
<dbReference type="EMBL" id="BTSY01000004">
    <property type="protein sequence ID" value="GMT23542.1"/>
    <property type="molecule type" value="Genomic_DNA"/>
</dbReference>
<evidence type="ECO:0000313" key="3">
    <source>
        <dbReference type="Proteomes" id="UP001432322"/>
    </source>
</evidence>
<proteinExistence type="predicted"/>
<feature type="compositionally biased region" description="Basic and acidic residues" evidence="1">
    <location>
        <begin position="238"/>
        <end position="265"/>
    </location>
</feature>
<sequence length="384" mass="44215">EGERVGRRDGERGGEGWGQTGGGRQYDNRSPYNSRAQSMKSGGWGEEGVGFGFGPPSHSDRMNVPLDRGLIVLYSTKSSIIYTTNRQLVDFVGDIHKRNQRLGDTVEFEMVPTPPGAHLPFKVCDGTLRAVEPLRLEFTVHEQELYVHTYGTLNANRSIFSTRDVSDVRIDGSRMGSDLRTYNRNYIDKNRFIVGHEYEIYVKFCGEEFCWVFSCVDDSSPVYQLEQEDEIAQYKRRMREEEEKEKRLEREGRMSNREESWEKIDGSPYASSRASSSSAQRPVHSSNDNRSKYSVPSRLPSKAPSVASVSTQRTFTTTTMTETETGDKEMKNLRKELDQVKLMLKSVWEYKEVQKIVKQNNYFLYQMTDDWAVAEQEEKSEQRN</sequence>
<evidence type="ECO:0000313" key="2">
    <source>
        <dbReference type="EMBL" id="GMT23542.1"/>
    </source>
</evidence>
<reference evidence="2" key="1">
    <citation type="submission" date="2023-10" db="EMBL/GenBank/DDBJ databases">
        <title>Genome assembly of Pristionchus species.</title>
        <authorList>
            <person name="Yoshida K."/>
            <person name="Sommer R.J."/>
        </authorList>
    </citation>
    <scope>NUCLEOTIDE SEQUENCE</scope>
    <source>
        <strain evidence="2">RS5133</strain>
    </source>
</reference>
<protein>
    <submittedName>
        <fullName evidence="2">Uncharacterized protein</fullName>
    </submittedName>
</protein>
<feature type="compositionally biased region" description="Low complexity" evidence="1">
    <location>
        <begin position="270"/>
        <end position="279"/>
    </location>
</feature>
<organism evidence="2 3">
    <name type="scientific">Pristionchus fissidentatus</name>
    <dbReference type="NCBI Taxonomy" id="1538716"/>
    <lineage>
        <taxon>Eukaryota</taxon>
        <taxon>Metazoa</taxon>
        <taxon>Ecdysozoa</taxon>
        <taxon>Nematoda</taxon>
        <taxon>Chromadorea</taxon>
        <taxon>Rhabditida</taxon>
        <taxon>Rhabditina</taxon>
        <taxon>Diplogasteromorpha</taxon>
        <taxon>Diplogasteroidea</taxon>
        <taxon>Neodiplogasteridae</taxon>
        <taxon>Pristionchus</taxon>
    </lineage>
</organism>
<feature type="compositionally biased region" description="Basic and acidic residues" evidence="1">
    <location>
        <begin position="1"/>
        <end position="14"/>
    </location>
</feature>
<feature type="compositionally biased region" description="Polar residues" evidence="1">
    <location>
        <begin position="283"/>
        <end position="294"/>
    </location>
</feature>